<dbReference type="Proteomes" id="UP000075430">
    <property type="component" value="Unassembled WGS sequence"/>
</dbReference>
<name>A0A150FD57_9BACI</name>
<dbReference type="Pfam" id="PF14043">
    <property type="entry name" value="WVELL"/>
    <property type="match status" value="1"/>
</dbReference>
<evidence type="ECO:0000313" key="1">
    <source>
        <dbReference type="EMBL" id="KXZ22770.1"/>
    </source>
</evidence>
<comment type="caution">
    <text evidence="1">The sequence shown here is derived from an EMBL/GenBank/DDBJ whole genome shotgun (WGS) entry which is preliminary data.</text>
</comment>
<proteinExistence type="predicted"/>
<organism evidence="1 2">
    <name type="scientific">Bacillus nakamurai</name>
    <dbReference type="NCBI Taxonomy" id="1793963"/>
    <lineage>
        <taxon>Bacteria</taxon>
        <taxon>Bacillati</taxon>
        <taxon>Bacillota</taxon>
        <taxon>Bacilli</taxon>
        <taxon>Bacillales</taxon>
        <taxon>Bacillaceae</taxon>
        <taxon>Bacillus</taxon>
    </lineage>
</organism>
<accession>A0A150FD57</accession>
<protein>
    <recommendedName>
        <fullName evidence="3">WVELL protein</fullName>
    </recommendedName>
</protein>
<dbReference type="RefSeq" id="WP_061520359.1">
    <property type="nucleotide sequence ID" value="NZ_JANBMN010000015.1"/>
</dbReference>
<gene>
    <name evidence="1" type="ORF">AXI58_08385</name>
</gene>
<evidence type="ECO:0008006" key="3">
    <source>
        <dbReference type="Google" id="ProtNLM"/>
    </source>
</evidence>
<dbReference type="STRING" id="1793963.AXI58_08385"/>
<dbReference type="OrthoDB" id="2361637at2"/>
<dbReference type="InterPro" id="IPR026952">
    <property type="entry name" value="WVELL"/>
</dbReference>
<dbReference type="EMBL" id="LSBA01000004">
    <property type="protein sequence ID" value="KXZ22770.1"/>
    <property type="molecule type" value="Genomic_DNA"/>
</dbReference>
<evidence type="ECO:0000313" key="2">
    <source>
        <dbReference type="Proteomes" id="UP000075430"/>
    </source>
</evidence>
<keyword evidence="2" id="KW-1185">Reference proteome</keyword>
<reference evidence="2" key="1">
    <citation type="submission" date="2016-02" db="EMBL/GenBank/DDBJ databases">
        <authorList>
            <person name="Dunlap C."/>
        </authorList>
    </citation>
    <scope>NUCLEOTIDE SEQUENCE [LARGE SCALE GENOMIC DNA]</scope>
    <source>
        <strain evidence="2">NRRL B-41092</strain>
    </source>
</reference>
<dbReference type="AlphaFoldDB" id="A0A150FD57"/>
<sequence>MNTYIDKLTNLLLEKNEMLSYLQARTWVELLWGDFEATYAKAGRPYQGEQMTERVVKEWIESYGSKLHMFQSMREDVSHYLDQSRGLLH</sequence>